<comment type="caution">
    <text evidence="3">The sequence shown here is derived from an EMBL/GenBank/DDBJ whole genome shotgun (WGS) entry which is preliminary data.</text>
</comment>
<keyword evidence="4" id="KW-1185">Reference proteome</keyword>
<evidence type="ECO:0000259" key="2">
    <source>
        <dbReference type="Pfam" id="PF11795"/>
    </source>
</evidence>
<gene>
    <name evidence="3" type="ORF">FYJ78_10465</name>
</gene>
<sequence length="395" mass="44950">MGGRYDDALRKKLSGQKKLTQLWTAALGRDAEPYSYVLTPPYPFSSWNRHFREMMDWASFWRQPGACWTVETQTKRTQGGGRQHDMPVRVRFASAKTVLRYLGMGRMLDWFRPVYDAIAGKYPALSAVCLHYRENLLTEAGLAENMMRLAGYFQGAYKTDCYLREIDIPGVDTKFMENHRELTASIFQALHPELSCGSFRSFCMALRIREKAPEPNIYIRSLDPELTFGGMSGAKVTGEQLAKLAVPARQVFVVENKINGMVFPSVPGSLVLFGAGNGIVPELAAAPWLQRIQRLWYWGDLDREGFAILARFRGKYPQVRSFLMSRELLARYADFLVEDTSAPGAMPDGLTPAEQACWQALDGAGRLEQERIPMREVTEFLRRNAEEEDMRRREG</sequence>
<dbReference type="InterPro" id="IPR024537">
    <property type="entry name" value="DUF3322"/>
</dbReference>
<proteinExistence type="predicted"/>
<protein>
    <recommendedName>
        <fullName evidence="5">Wadjet protein JetD C-terminal domain-containing protein</fullName>
    </recommendedName>
</protein>
<dbReference type="EMBL" id="VUNL01000012">
    <property type="protein sequence ID" value="MSV25578.1"/>
    <property type="molecule type" value="Genomic_DNA"/>
</dbReference>
<dbReference type="Pfam" id="PF09983">
    <property type="entry name" value="JetD_C"/>
    <property type="match status" value="1"/>
</dbReference>
<dbReference type="Pfam" id="PF11795">
    <property type="entry name" value="DUF3322"/>
    <property type="match status" value="1"/>
</dbReference>
<evidence type="ECO:0000313" key="3">
    <source>
        <dbReference type="EMBL" id="MSV25578.1"/>
    </source>
</evidence>
<dbReference type="InterPro" id="IPR024534">
    <property type="entry name" value="JetD_C"/>
</dbReference>
<evidence type="ECO:0000259" key="1">
    <source>
        <dbReference type="Pfam" id="PF09983"/>
    </source>
</evidence>
<feature type="domain" description="DUF3322" evidence="2">
    <location>
        <begin position="24"/>
        <end position="186"/>
    </location>
</feature>
<dbReference type="Proteomes" id="UP000430222">
    <property type="component" value="Unassembled WGS sequence"/>
</dbReference>
<accession>A0A6I2UTN7</accession>
<evidence type="ECO:0008006" key="5">
    <source>
        <dbReference type="Google" id="ProtNLM"/>
    </source>
</evidence>
<dbReference type="AlphaFoldDB" id="A0A6I2UTN7"/>
<feature type="domain" description="Wadjet protein JetD C-terminal" evidence="1">
    <location>
        <begin position="214"/>
        <end position="379"/>
    </location>
</feature>
<reference evidence="3 4" key="1">
    <citation type="submission" date="2019-08" db="EMBL/GenBank/DDBJ databases">
        <title>In-depth cultivation of the pig gut microbiome towards novel bacterial diversity and tailored functional studies.</title>
        <authorList>
            <person name="Wylensek D."/>
            <person name="Hitch T.C.A."/>
            <person name="Clavel T."/>
        </authorList>
    </citation>
    <scope>NUCLEOTIDE SEQUENCE [LARGE SCALE GENOMIC DNA]</scope>
    <source>
        <strain evidence="4">WCA-380-WT-3B3</strain>
    </source>
</reference>
<organism evidence="3 4">
    <name type="scientific">Selenomonas montiformis</name>
    <dbReference type="NCBI Taxonomy" id="2652285"/>
    <lineage>
        <taxon>Bacteria</taxon>
        <taxon>Bacillati</taxon>
        <taxon>Bacillota</taxon>
        <taxon>Negativicutes</taxon>
        <taxon>Selenomonadales</taxon>
        <taxon>Selenomonadaceae</taxon>
        <taxon>Selenomonas</taxon>
    </lineage>
</organism>
<evidence type="ECO:0000313" key="4">
    <source>
        <dbReference type="Proteomes" id="UP000430222"/>
    </source>
</evidence>
<dbReference type="RefSeq" id="WP_154621335.1">
    <property type="nucleotide sequence ID" value="NZ_VUNL01000012.1"/>
</dbReference>
<name>A0A6I2UTN7_9FIRM</name>